<evidence type="ECO:0000259" key="12">
    <source>
        <dbReference type="PROSITE" id="PS51462"/>
    </source>
</evidence>
<dbReference type="Gene3D" id="3.90.79.10">
    <property type="entry name" value="Nucleoside Triphosphate Pyrophosphohydrolase"/>
    <property type="match status" value="1"/>
</dbReference>
<evidence type="ECO:0000256" key="1">
    <source>
        <dbReference type="ARBA" id="ARBA00001946"/>
    </source>
</evidence>
<evidence type="ECO:0000256" key="9">
    <source>
        <dbReference type="ARBA" id="ARBA00023204"/>
    </source>
</evidence>
<evidence type="ECO:0000313" key="13">
    <source>
        <dbReference type="EMBL" id="MFC3997140.1"/>
    </source>
</evidence>
<comment type="caution">
    <text evidence="13">The sequence shown here is derived from an EMBL/GenBank/DDBJ whole genome shotgun (WGS) entry which is preliminary data.</text>
</comment>
<comment type="catalytic activity">
    <reaction evidence="10">
        <text>8-oxo-dGTP + H2O = 8-oxo-dGMP + diphosphate + H(+)</text>
        <dbReference type="Rhea" id="RHEA:31575"/>
        <dbReference type="ChEBI" id="CHEBI:15377"/>
        <dbReference type="ChEBI" id="CHEBI:15378"/>
        <dbReference type="ChEBI" id="CHEBI:33019"/>
        <dbReference type="ChEBI" id="CHEBI:63224"/>
        <dbReference type="ChEBI" id="CHEBI:77896"/>
        <dbReference type="EC" id="3.6.1.55"/>
    </reaction>
</comment>
<dbReference type="PROSITE" id="PS51462">
    <property type="entry name" value="NUDIX"/>
    <property type="match status" value="1"/>
</dbReference>
<keyword evidence="9" id="KW-0234">DNA repair</keyword>
<keyword evidence="5" id="KW-0479">Metal-binding</keyword>
<dbReference type="PANTHER" id="PTHR47707:SF1">
    <property type="entry name" value="NUDIX HYDROLASE FAMILY PROTEIN"/>
    <property type="match status" value="1"/>
</dbReference>
<evidence type="ECO:0000256" key="3">
    <source>
        <dbReference type="ARBA" id="ARBA00022457"/>
    </source>
</evidence>
<protein>
    <recommendedName>
        <fullName evidence="11">8-oxo-dGTP diphosphatase</fullName>
        <ecNumber evidence="11">3.6.1.55</ecNumber>
    </recommendedName>
</protein>
<evidence type="ECO:0000313" key="14">
    <source>
        <dbReference type="Proteomes" id="UP001595847"/>
    </source>
</evidence>
<dbReference type="InterPro" id="IPR015797">
    <property type="entry name" value="NUDIX_hydrolase-like_dom_sf"/>
</dbReference>
<dbReference type="EMBL" id="JBHSBH010000009">
    <property type="protein sequence ID" value="MFC3997140.1"/>
    <property type="molecule type" value="Genomic_DNA"/>
</dbReference>
<evidence type="ECO:0000256" key="5">
    <source>
        <dbReference type="ARBA" id="ARBA00022723"/>
    </source>
</evidence>
<sequence length="136" mass="14873">MTEQIQVVVGAAIIRGGALLAAQRADPPQLRGRWELPGGKVDPGETDIDALIRECKEELGVLVKPRQRVGGDVGFPRRAQGPPAILRVWVAELIEGEPAALEHLSLRWLRAEALTEVDWLPADVPFIDDIRPHLVG</sequence>
<dbReference type="EC" id="3.6.1.55" evidence="11"/>
<keyword evidence="6" id="KW-0227">DNA damage</keyword>
<proteinExistence type="inferred from homology"/>
<reference evidence="14" key="1">
    <citation type="journal article" date="2019" name="Int. J. Syst. Evol. Microbiol.">
        <title>The Global Catalogue of Microorganisms (GCM) 10K type strain sequencing project: providing services to taxonomists for standard genome sequencing and annotation.</title>
        <authorList>
            <consortium name="The Broad Institute Genomics Platform"/>
            <consortium name="The Broad Institute Genome Sequencing Center for Infectious Disease"/>
            <person name="Wu L."/>
            <person name="Ma J."/>
        </authorList>
    </citation>
    <scope>NUCLEOTIDE SEQUENCE [LARGE SCALE GENOMIC DNA]</scope>
    <source>
        <strain evidence="14">TBRC 1826</strain>
    </source>
</reference>
<evidence type="ECO:0000256" key="7">
    <source>
        <dbReference type="ARBA" id="ARBA00022801"/>
    </source>
</evidence>
<gene>
    <name evidence="13" type="ORF">ACFOVU_14500</name>
</gene>
<dbReference type="Pfam" id="PF00293">
    <property type="entry name" value="NUDIX"/>
    <property type="match status" value="1"/>
</dbReference>
<comment type="cofactor">
    <cofactor evidence="1">
        <name>Mg(2+)</name>
        <dbReference type="ChEBI" id="CHEBI:18420"/>
    </cofactor>
</comment>
<keyword evidence="8" id="KW-0460">Magnesium</keyword>
<dbReference type="GO" id="GO:0016787">
    <property type="term" value="F:hydrolase activity"/>
    <property type="evidence" value="ECO:0007669"/>
    <property type="project" value="UniProtKB-KW"/>
</dbReference>
<organism evidence="13 14">
    <name type="scientific">Nocardiopsis sediminis</name>
    <dbReference type="NCBI Taxonomy" id="1778267"/>
    <lineage>
        <taxon>Bacteria</taxon>
        <taxon>Bacillati</taxon>
        <taxon>Actinomycetota</taxon>
        <taxon>Actinomycetes</taxon>
        <taxon>Streptosporangiales</taxon>
        <taxon>Nocardiopsidaceae</taxon>
        <taxon>Nocardiopsis</taxon>
    </lineage>
</organism>
<evidence type="ECO:0000256" key="8">
    <source>
        <dbReference type="ARBA" id="ARBA00022842"/>
    </source>
</evidence>
<dbReference type="CDD" id="cd03425">
    <property type="entry name" value="NUDIX_MutT_NudA_like"/>
    <property type="match status" value="1"/>
</dbReference>
<evidence type="ECO:0000256" key="6">
    <source>
        <dbReference type="ARBA" id="ARBA00022763"/>
    </source>
</evidence>
<dbReference type="InterPro" id="IPR000086">
    <property type="entry name" value="NUDIX_hydrolase_dom"/>
</dbReference>
<evidence type="ECO:0000256" key="11">
    <source>
        <dbReference type="ARBA" id="ARBA00038905"/>
    </source>
</evidence>
<accession>A0ABV8FR80</accession>
<keyword evidence="14" id="KW-1185">Reference proteome</keyword>
<dbReference type="Proteomes" id="UP001595847">
    <property type="component" value="Unassembled WGS sequence"/>
</dbReference>
<keyword evidence="7 13" id="KW-0378">Hydrolase</keyword>
<comment type="similarity">
    <text evidence="2">Belongs to the Nudix hydrolase family.</text>
</comment>
<evidence type="ECO:0000256" key="4">
    <source>
        <dbReference type="ARBA" id="ARBA00022705"/>
    </source>
</evidence>
<keyword evidence="3" id="KW-0515">Mutator protein</keyword>
<evidence type="ECO:0000256" key="2">
    <source>
        <dbReference type="ARBA" id="ARBA00005582"/>
    </source>
</evidence>
<dbReference type="InterPro" id="IPR047127">
    <property type="entry name" value="MutT-like"/>
</dbReference>
<name>A0ABV8FR80_9ACTN</name>
<dbReference type="InterPro" id="IPR020476">
    <property type="entry name" value="Nudix_hydrolase"/>
</dbReference>
<dbReference type="PRINTS" id="PR00502">
    <property type="entry name" value="NUDIXFAMILY"/>
</dbReference>
<feature type="domain" description="Nudix hydrolase" evidence="12">
    <location>
        <begin position="4"/>
        <end position="134"/>
    </location>
</feature>
<dbReference type="PANTHER" id="PTHR47707">
    <property type="entry name" value="8-OXO-DGTP DIPHOSPHATASE"/>
    <property type="match status" value="1"/>
</dbReference>
<evidence type="ECO:0000256" key="10">
    <source>
        <dbReference type="ARBA" id="ARBA00035861"/>
    </source>
</evidence>
<keyword evidence="4" id="KW-0235">DNA replication</keyword>
<dbReference type="SUPFAM" id="SSF55811">
    <property type="entry name" value="Nudix"/>
    <property type="match status" value="1"/>
</dbReference>
<dbReference type="RefSeq" id="WP_378533831.1">
    <property type="nucleotide sequence ID" value="NZ_JBHSBH010000009.1"/>
</dbReference>